<protein>
    <submittedName>
        <fullName evidence="1">Uncharacterized protein</fullName>
    </submittedName>
</protein>
<proteinExistence type="predicted"/>
<evidence type="ECO:0000313" key="1">
    <source>
        <dbReference type="EMBL" id="CAI9085764.1"/>
    </source>
</evidence>
<keyword evidence="2" id="KW-1185">Reference proteome</keyword>
<gene>
    <name evidence="1" type="ORF">MFUM_1418</name>
</gene>
<dbReference type="Proteomes" id="UP001161497">
    <property type="component" value="Chromosome"/>
</dbReference>
<sequence length="49" mass="5847">MRNHNGRSEKKKGDNITSHNICYVKFTGISYLLPKSKSFFYFLLDFFRP</sequence>
<evidence type="ECO:0000313" key="2">
    <source>
        <dbReference type="Proteomes" id="UP001161497"/>
    </source>
</evidence>
<reference evidence="1" key="1">
    <citation type="submission" date="2023-03" db="EMBL/GenBank/DDBJ databases">
        <authorList>
            <person name="Cremers G."/>
            <person name="Picone N."/>
        </authorList>
    </citation>
    <scope>NUCLEOTIDE SEQUENCE</scope>
    <source>
        <strain evidence="1">Sample_alias</strain>
    </source>
</reference>
<name>A0ABN8XGT4_9BACT</name>
<accession>A0ABN8XGT4</accession>
<dbReference type="EMBL" id="OX458932">
    <property type="protein sequence ID" value="CAI9085764.1"/>
    <property type="molecule type" value="Genomic_DNA"/>
</dbReference>
<organism evidence="1 2">
    <name type="scientific">Candidatus Methylacidiphilum fumarolicum</name>
    <dbReference type="NCBI Taxonomy" id="591154"/>
    <lineage>
        <taxon>Bacteria</taxon>
        <taxon>Pseudomonadati</taxon>
        <taxon>Verrucomicrobiota</taxon>
        <taxon>Methylacidiphilae</taxon>
        <taxon>Methylacidiphilales</taxon>
        <taxon>Methylacidiphilaceae</taxon>
        <taxon>Methylacidiphilum (ex Ratnadevi et al. 2023)</taxon>
    </lineage>
</organism>